<evidence type="ECO:0000256" key="3">
    <source>
        <dbReference type="ARBA" id="ARBA00022643"/>
    </source>
</evidence>
<evidence type="ECO:0000256" key="1">
    <source>
        <dbReference type="ARBA" id="ARBA00001917"/>
    </source>
</evidence>
<comment type="similarity">
    <text evidence="5">Belongs to the FMN-dependent alpha-hydroxy acid dehydrogenase family.</text>
</comment>
<reference evidence="9 10" key="1">
    <citation type="submission" date="2018-07" db="EMBL/GenBank/DDBJ databases">
        <title>Genome sequence of Rhodococcus rhodnii ATCC 35071 from Rhodnius prolixus.</title>
        <authorList>
            <person name="Patel V."/>
            <person name="Vogel K.J."/>
        </authorList>
    </citation>
    <scope>NUCLEOTIDE SEQUENCE [LARGE SCALE GENOMIC DNA]</scope>
    <source>
        <strain evidence="9 10">ATCC 35071</strain>
    </source>
</reference>
<feature type="binding site" evidence="7">
    <location>
        <begin position="342"/>
        <end position="343"/>
    </location>
    <ligand>
        <name>FMN</name>
        <dbReference type="ChEBI" id="CHEBI:58210"/>
    </ligand>
</feature>
<feature type="binding site" evidence="7">
    <location>
        <position position="175"/>
    </location>
    <ligand>
        <name>glyoxylate</name>
        <dbReference type="ChEBI" id="CHEBI:36655"/>
    </ligand>
</feature>
<protein>
    <submittedName>
        <fullName evidence="9">Mycofactocin system-associated heme/flavin dehydrogenase</fullName>
    </submittedName>
</protein>
<evidence type="ECO:0000313" key="9">
    <source>
        <dbReference type="EMBL" id="TXG90376.1"/>
    </source>
</evidence>
<comment type="caution">
    <text evidence="9">The sequence shown here is derived from an EMBL/GenBank/DDBJ whole genome shotgun (WGS) entry which is preliminary data.</text>
</comment>
<dbReference type="EMBL" id="QRCM01000001">
    <property type="protein sequence ID" value="TXG90376.1"/>
    <property type="molecule type" value="Genomic_DNA"/>
</dbReference>
<dbReference type="InterPro" id="IPR000262">
    <property type="entry name" value="FMN-dep_DH"/>
</dbReference>
<dbReference type="PANTHER" id="PTHR10578">
    <property type="entry name" value="S -2-HYDROXY-ACID OXIDASE-RELATED"/>
    <property type="match status" value="1"/>
</dbReference>
<organism evidence="9 10">
    <name type="scientific">Rhodococcus rhodnii</name>
    <dbReference type="NCBI Taxonomy" id="38312"/>
    <lineage>
        <taxon>Bacteria</taxon>
        <taxon>Bacillati</taxon>
        <taxon>Actinomycetota</taxon>
        <taxon>Actinomycetes</taxon>
        <taxon>Mycobacteriales</taxon>
        <taxon>Nocardiaceae</taxon>
        <taxon>Rhodococcus</taxon>
    </lineage>
</organism>
<dbReference type="PROSITE" id="PS51349">
    <property type="entry name" value="FMN_HYDROXY_ACID_DH_2"/>
    <property type="match status" value="1"/>
</dbReference>
<feature type="binding site" evidence="7">
    <location>
        <position position="118"/>
    </location>
    <ligand>
        <name>FMN</name>
        <dbReference type="ChEBI" id="CHEBI:58210"/>
    </ligand>
</feature>
<dbReference type="SUPFAM" id="SSF51395">
    <property type="entry name" value="FMN-linked oxidoreductases"/>
    <property type="match status" value="1"/>
</dbReference>
<keyword evidence="2 7" id="KW-0285">Flavoprotein</keyword>
<feature type="binding site" evidence="7">
    <location>
        <begin position="319"/>
        <end position="323"/>
    </location>
    <ligand>
        <name>FMN</name>
        <dbReference type="ChEBI" id="CHEBI:58210"/>
    </ligand>
</feature>
<dbReference type="PIRSF" id="PIRSF000138">
    <property type="entry name" value="Al-hdrx_acd_dh"/>
    <property type="match status" value="1"/>
</dbReference>
<feature type="binding site" evidence="7">
    <location>
        <position position="264"/>
    </location>
    <ligand>
        <name>FMN</name>
        <dbReference type="ChEBI" id="CHEBI:58210"/>
    </ligand>
</feature>
<feature type="binding site" evidence="7">
    <location>
        <begin position="90"/>
        <end position="92"/>
    </location>
    <ligand>
        <name>FMN</name>
        <dbReference type="ChEBI" id="CHEBI:58210"/>
    </ligand>
</feature>
<evidence type="ECO:0000256" key="2">
    <source>
        <dbReference type="ARBA" id="ARBA00022630"/>
    </source>
</evidence>
<dbReference type="InterPro" id="IPR013785">
    <property type="entry name" value="Aldolase_TIM"/>
</dbReference>
<feature type="binding site" evidence="7">
    <location>
        <position position="166"/>
    </location>
    <ligand>
        <name>FMN</name>
        <dbReference type="ChEBI" id="CHEBI:58210"/>
    </ligand>
</feature>
<dbReference type="GO" id="GO:0010181">
    <property type="term" value="F:FMN binding"/>
    <property type="evidence" value="ECO:0007669"/>
    <property type="project" value="InterPro"/>
</dbReference>
<dbReference type="RefSeq" id="WP_010837252.1">
    <property type="nucleotide sequence ID" value="NZ_QRCM01000001.1"/>
</dbReference>
<dbReference type="Gene3D" id="3.20.20.70">
    <property type="entry name" value="Aldolase class I"/>
    <property type="match status" value="1"/>
</dbReference>
<name>A0A6P2CGM3_9NOCA</name>
<dbReference type="GO" id="GO:0016491">
    <property type="term" value="F:oxidoreductase activity"/>
    <property type="evidence" value="ECO:0007669"/>
    <property type="project" value="UniProtKB-KW"/>
</dbReference>
<evidence type="ECO:0000313" key="10">
    <source>
        <dbReference type="Proteomes" id="UP000471120"/>
    </source>
</evidence>
<dbReference type="AlphaFoldDB" id="A0A6P2CGM3"/>
<feature type="binding site" evidence="7">
    <location>
        <position position="286"/>
    </location>
    <ligand>
        <name>FMN</name>
        <dbReference type="ChEBI" id="CHEBI:58210"/>
    </ligand>
</feature>
<dbReference type="PANTHER" id="PTHR10578:SF107">
    <property type="entry name" value="2-HYDROXYACID OXIDASE 1"/>
    <property type="match status" value="1"/>
</dbReference>
<dbReference type="InterPro" id="IPR037396">
    <property type="entry name" value="FMN_HAD"/>
</dbReference>
<dbReference type="NCBIfam" id="TIGR03966">
    <property type="entry name" value="actino_HemFlav"/>
    <property type="match status" value="1"/>
</dbReference>
<dbReference type="Pfam" id="PF01070">
    <property type="entry name" value="FMN_dh"/>
    <property type="match status" value="1"/>
</dbReference>
<feature type="domain" description="FMN hydroxy acid dehydrogenase" evidence="8">
    <location>
        <begin position="11"/>
        <end position="393"/>
    </location>
</feature>
<dbReference type="CDD" id="cd02809">
    <property type="entry name" value="alpha_hydroxyacid_oxid_FMN"/>
    <property type="match status" value="1"/>
</dbReference>
<proteinExistence type="inferred from homology"/>
<gene>
    <name evidence="9" type="primary">mftD</name>
    <name evidence="9" type="ORF">DW322_09245</name>
</gene>
<sequence length="411" mass="43676">MKNPLAHNPWARNPWFETVAEAQRRARKRLPKSVYSALLAGSEKDVTVSDNVAAFSEIGFAPHVVGLADDRDLATTVLGMPLSFPVLISPTGVQAVHPDGEVAVARAAAARGIGMGLSSFASKPIEEVVAVNPQTLFQLYWMGTRDEMLRHMRRAQEAGAKGLVLTLDWSFSMGRDWGSPAIPEQMDRAAMIKFGPEGIMRPRWLLEYAKRGELPDLTTPNLMPPDGPAPTFFGAYGQWMSSALPTWDDIAWVRSQWDGPLVLKGVVRVDDARRAAAVGVDAISVSNHGGNNLDSTPASIRALPAIVDAVGDRVEILLDGGIRRGGDVVKALALGARAVMIGRAYLWGLAANGQAGVENVLDVLRSGVDSAVMGLGKNSVHALTADDVVVPPGFRRDLGVGAGAGVVSVAD</sequence>
<feature type="binding site" evidence="7">
    <location>
        <position position="288"/>
    </location>
    <ligand>
        <name>glyoxylate</name>
        <dbReference type="ChEBI" id="CHEBI:36655"/>
    </ligand>
</feature>
<evidence type="ECO:0000256" key="6">
    <source>
        <dbReference type="PIRSR" id="PIRSR000138-1"/>
    </source>
</evidence>
<feature type="binding site" evidence="7">
    <location>
        <position position="140"/>
    </location>
    <ligand>
        <name>glyoxylate</name>
        <dbReference type="ChEBI" id="CHEBI:36655"/>
    </ligand>
</feature>
<dbReference type="Proteomes" id="UP000471120">
    <property type="component" value="Unassembled WGS sequence"/>
</dbReference>
<evidence type="ECO:0000256" key="4">
    <source>
        <dbReference type="ARBA" id="ARBA00023002"/>
    </source>
</evidence>
<comment type="cofactor">
    <cofactor evidence="1">
        <name>FMN</name>
        <dbReference type="ChEBI" id="CHEBI:58210"/>
    </cofactor>
</comment>
<feature type="active site" description="Proton acceptor" evidence="6">
    <location>
        <position position="288"/>
    </location>
</feature>
<keyword evidence="4" id="KW-0560">Oxidoreductase</keyword>
<feature type="binding site" evidence="7">
    <location>
        <position position="138"/>
    </location>
    <ligand>
        <name>FMN</name>
        <dbReference type="ChEBI" id="CHEBI:58210"/>
    </ligand>
</feature>
<evidence type="ECO:0000256" key="7">
    <source>
        <dbReference type="PIRSR" id="PIRSR000138-2"/>
    </source>
</evidence>
<evidence type="ECO:0000259" key="8">
    <source>
        <dbReference type="PROSITE" id="PS51349"/>
    </source>
</evidence>
<dbReference type="InterPro" id="IPR023989">
    <property type="entry name" value="MftD"/>
</dbReference>
<keyword evidence="3 7" id="KW-0288">FMN</keyword>
<evidence type="ECO:0000256" key="5">
    <source>
        <dbReference type="ARBA" id="ARBA00024042"/>
    </source>
</evidence>
<accession>A0A6P2CGM3</accession>
<dbReference type="InterPro" id="IPR012133">
    <property type="entry name" value="Alpha-hydoxy_acid_DH_FMN"/>
</dbReference>